<dbReference type="STRING" id="402385.SAMN05421848_0820"/>
<dbReference type="OrthoDB" id="9812656at2"/>
<dbReference type="Proteomes" id="UP000199046">
    <property type="component" value="Unassembled WGS sequence"/>
</dbReference>
<protein>
    <submittedName>
        <fullName evidence="2">Catechol 2,3-dioxygenase</fullName>
    </submittedName>
</protein>
<gene>
    <name evidence="2" type="ORF">SAMN05421848_0820</name>
</gene>
<dbReference type="InterPro" id="IPR050383">
    <property type="entry name" value="GlyoxalaseI/FosfomycinResist"/>
</dbReference>
<accession>A0A1I1HT42</accession>
<dbReference type="EMBL" id="FOLY01000002">
    <property type="protein sequence ID" value="SFC26975.1"/>
    <property type="molecule type" value="Genomic_DNA"/>
</dbReference>
<dbReference type="Pfam" id="PF00903">
    <property type="entry name" value="Glyoxalase"/>
    <property type="match status" value="1"/>
</dbReference>
<keyword evidence="2" id="KW-0560">Oxidoreductase</keyword>
<sequence length="143" mass="15804">MSEPSAPALHGVIETALYTADMARARAFFETVLGLTPHLFDERFTAYPTGQSMLLIFLQGETQDTVHLPKGMGTIPPHDGDGRQHIALAIDAEALEDWEAHLAHHDVAIEGRTHWPPGGESLYFRDPDGHLLELVTPGLWPNY</sequence>
<reference evidence="3" key="1">
    <citation type="submission" date="2016-10" db="EMBL/GenBank/DDBJ databases">
        <authorList>
            <person name="Varghese N."/>
            <person name="Submissions S."/>
        </authorList>
    </citation>
    <scope>NUCLEOTIDE SEQUENCE [LARGE SCALE GENOMIC DNA]</scope>
    <source>
        <strain evidence="3">DSM 23439</strain>
    </source>
</reference>
<dbReference type="SUPFAM" id="SSF54593">
    <property type="entry name" value="Glyoxalase/Bleomycin resistance protein/Dihydroxybiphenyl dioxygenase"/>
    <property type="match status" value="1"/>
</dbReference>
<proteinExistence type="predicted"/>
<dbReference type="PROSITE" id="PS51819">
    <property type="entry name" value="VOC"/>
    <property type="match status" value="1"/>
</dbReference>
<dbReference type="AlphaFoldDB" id="A0A1I1HT42"/>
<feature type="domain" description="VOC" evidence="1">
    <location>
        <begin position="11"/>
        <end position="137"/>
    </location>
</feature>
<keyword evidence="2" id="KW-0223">Dioxygenase</keyword>
<dbReference type="Gene3D" id="3.10.180.10">
    <property type="entry name" value="2,3-Dihydroxybiphenyl 1,2-Dioxygenase, domain 1"/>
    <property type="match status" value="1"/>
</dbReference>
<evidence type="ECO:0000313" key="2">
    <source>
        <dbReference type="EMBL" id="SFC26975.1"/>
    </source>
</evidence>
<dbReference type="InterPro" id="IPR029068">
    <property type="entry name" value="Glyas_Bleomycin-R_OHBP_Dase"/>
</dbReference>
<dbReference type="RefSeq" id="WP_090131081.1">
    <property type="nucleotide sequence ID" value="NZ_FOLY01000002.1"/>
</dbReference>
<name>A0A1I1HT42_9GAMM</name>
<evidence type="ECO:0000313" key="3">
    <source>
        <dbReference type="Proteomes" id="UP000199046"/>
    </source>
</evidence>
<dbReference type="InterPro" id="IPR004360">
    <property type="entry name" value="Glyas_Fos-R_dOase_dom"/>
</dbReference>
<keyword evidence="3" id="KW-1185">Reference proteome</keyword>
<dbReference type="PANTHER" id="PTHR21366">
    <property type="entry name" value="GLYOXALASE FAMILY PROTEIN"/>
    <property type="match status" value="1"/>
</dbReference>
<evidence type="ECO:0000259" key="1">
    <source>
        <dbReference type="PROSITE" id="PS51819"/>
    </source>
</evidence>
<dbReference type="InterPro" id="IPR037523">
    <property type="entry name" value="VOC_core"/>
</dbReference>
<dbReference type="PANTHER" id="PTHR21366:SF22">
    <property type="entry name" value="VOC DOMAIN-CONTAINING PROTEIN"/>
    <property type="match status" value="1"/>
</dbReference>
<dbReference type="GO" id="GO:0051213">
    <property type="term" value="F:dioxygenase activity"/>
    <property type="evidence" value="ECO:0007669"/>
    <property type="project" value="UniProtKB-KW"/>
</dbReference>
<organism evidence="2 3">
    <name type="scientific">Kushneria avicenniae</name>
    <dbReference type="NCBI Taxonomy" id="402385"/>
    <lineage>
        <taxon>Bacteria</taxon>
        <taxon>Pseudomonadati</taxon>
        <taxon>Pseudomonadota</taxon>
        <taxon>Gammaproteobacteria</taxon>
        <taxon>Oceanospirillales</taxon>
        <taxon>Halomonadaceae</taxon>
        <taxon>Kushneria</taxon>
    </lineage>
</organism>